<name>L8E6Y2_HUMAN</name>
<proteinExistence type="predicted"/>
<dbReference type="AlphaFoldDB" id="L8E6Y2"/>
<organism evidence="1">
    <name type="scientific">Homo sapiens</name>
    <name type="common">Human</name>
    <dbReference type="NCBI Taxonomy" id="9606"/>
    <lineage>
        <taxon>Eukaryota</taxon>
        <taxon>Metazoa</taxon>
        <taxon>Chordata</taxon>
        <taxon>Craniata</taxon>
        <taxon>Vertebrata</taxon>
        <taxon>Euteleostomi</taxon>
        <taxon>Mammalia</taxon>
        <taxon>Eutheria</taxon>
        <taxon>Euarchontoglires</taxon>
        <taxon>Primates</taxon>
        <taxon>Haplorrhini</taxon>
        <taxon>Catarrhini</taxon>
        <taxon>Hominidae</taxon>
        <taxon>Homo</taxon>
    </lineage>
</organism>
<evidence type="ECO:0000313" key="1">
    <source>
        <dbReference type="EMBL" id="CCQ43000.1"/>
    </source>
</evidence>
<dbReference type="EMBL" id="HF583503">
    <property type="protein sequence ID" value="CCQ43000.1"/>
    <property type="molecule type" value="Genomic_DNA"/>
</dbReference>
<gene>
    <name evidence="1" type="primary">OXTR</name>
</gene>
<accession>L8E6Y2</accession>
<dbReference type="OrthoDB" id="6435638at2759"/>
<protein>
    <submittedName>
        <fullName evidence="1">Alternative protein OXTR</fullName>
    </submittedName>
</protein>
<sequence>MIRGLYLEYINNSYNTTIRRKINQFKKWANGLNRHFSKEDMQMATKHMKKYSTLLFIREMQVKITMRFQFTITRMATIKRWTRTSVGEDVEKLVEI</sequence>
<reference evidence="1" key="1">
    <citation type="journal article" date="2013" name="PLoS ONE">
        <title>Direct detection of alternative open reading frames translation products in human significantly expands the proteome.</title>
        <authorList>
            <person name="Vanderperre B."/>
            <person name="Lucier J.-F."/>
            <person name="Motard J."/>
            <person name="Tremblay G."/>
            <person name="Vanderperre S."/>
            <person name="Wisztorski M."/>
            <person name="Salzet M."/>
            <person name="Boisvert F.-M."/>
            <person name="Roucou X."/>
        </authorList>
    </citation>
    <scope>NUCLEOTIDE SEQUENCE</scope>
</reference>